<evidence type="ECO:0000313" key="3">
    <source>
        <dbReference type="EMBL" id="GAU95723.1"/>
    </source>
</evidence>
<keyword evidence="4" id="KW-1185">Reference proteome</keyword>
<gene>
    <name evidence="3" type="primary">RvY_07296-1</name>
    <name evidence="3" type="synonym">RvY_07296.1</name>
    <name evidence="3" type="ORF">RvY_07296</name>
</gene>
<protein>
    <submittedName>
        <fullName evidence="3">CAHS9</fullName>
    </submittedName>
</protein>
<organism evidence="3 4">
    <name type="scientific">Ramazzottius varieornatus</name>
    <name type="common">Water bear</name>
    <name type="synonym">Tardigrade</name>
    <dbReference type="NCBI Taxonomy" id="947166"/>
    <lineage>
        <taxon>Eukaryota</taxon>
        <taxon>Metazoa</taxon>
        <taxon>Ecdysozoa</taxon>
        <taxon>Tardigrada</taxon>
        <taxon>Eutardigrada</taxon>
        <taxon>Parachela</taxon>
        <taxon>Hypsibioidea</taxon>
        <taxon>Ramazzottiidae</taxon>
        <taxon>Ramazzottius</taxon>
    </lineage>
</organism>
<accession>A0A1D1VA35</accession>
<feature type="region of interest" description="Disordered" evidence="2">
    <location>
        <begin position="288"/>
        <end position="308"/>
    </location>
</feature>
<evidence type="ECO:0000256" key="2">
    <source>
        <dbReference type="SAM" id="MobiDB-lite"/>
    </source>
</evidence>
<feature type="compositionally biased region" description="Polar residues" evidence="2">
    <location>
        <begin position="295"/>
        <end position="308"/>
    </location>
</feature>
<dbReference type="Proteomes" id="UP000186922">
    <property type="component" value="Unassembled WGS sequence"/>
</dbReference>
<feature type="coiled-coil region" evidence="1">
    <location>
        <begin position="213"/>
        <end position="281"/>
    </location>
</feature>
<name>A0A1D1VA35_RAMVA</name>
<sequence>MSSAALSWLHGEHYATTDKPFSDIYALLEDFHVSQEPHKMTHYKEDEITAQAAREAGGIDAFHTKSVTTIDGHGERHTELSELVETSGTGHHHHHHGLPGFPHLPDLHLGRRRSSASSHAHTTYTEAAELPIHTTHPIVLTSAGGVLHDVVSDHSSFGATAERVATHDIVHDLQETPEARDKRLREEAKYQHEKDRIAREHEEHMAKVTGKYLEKTEHEAERIRKELEKQYKRDIDYRKELVEDSVKRQKQELELEAKFAKKELERERELAKAALELSKMHTDVQVNMETAAGHTHSNSHTSVQRTEK</sequence>
<dbReference type="AlphaFoldDB" id="A0A1D1VA35"/>
<proteinExistence type="predicted"/>
<evidence type="ECO:0000313" key="4">
    <source>
        <dbReference type="Proteomes" id="UP000186922"/>
    </source>
</evidence>
<dbReference type="EMBL" id="BDGG01000003">
    <property type="protein sequence ID" value="GAU95723.1"/>
    <property type="molecule type" value="Genomic_DNA"/>
</dbReference>
<reference evidence="3 4" key="1">
    <citation type="journal article" date="2016" name="Nat. Commun.">
        <title>Extremotolerant tardigrade genome and improved radiotolerance of human cultured cells by tardigrade-unique protein.</title>
        <authorList>
            <person name="Hashimoto T."/>
            <person name="Horikawa D.D."/>
            <person name="Saito Y."/>
            <person name="Kuwahara H."/>
            <person name="Kozuka-Hata H."/>
            <person name="Shin-I T."/>
            <person name="Minakuchi Y."/>
            <person name="Ohishi K."/>
            <person name="Motoyama A."/>
            <person name="Aizu T."/>
            <person name="Enomoto A."/>
            <person name="Kondo K."/>
            <person name="Tanaka S."/>
            <person name="Hara Y."/>
            <person name="Koshikawa S."/>
            <person name="Sagara H."/>
            <person name="Miura T."/>
            <person name="Yokobori S."/>
            <person name="Miyagawa K."/>
            <person name="Suzuki Y."/>
            <person name="Kubo T."/>
            <person name="Oyama M."/>
            <person name="Kohara Y."/>
            <person name="Fujiyama A."/>
            <person name="Arakawa K."/>
            <person name="Katayama T."/>
            <person name="Toyoda A."/>
            <person name="Kunieda T."/>
        </authorList>
    </citation>
    <scope>NUCLEOTIDE SEQUENCE [LARGE SCALE GENOMIC DNA]</scope>
    <source>
        <strain evidence="3 4">YOKOZUNA-1</strain>
    </source>
</reference>
<evidence type="ECO:0000256" key="1">
    <source>
        <dbReference type="SAM" id="Coils"/>
    </source>
</evidence>
<comment type="caution">
    <text evidence="3">The sequence shown here is derived from an EMBL/GenBank/DDBJ whole genome shotgun (WGS) entry which is preliminary data.</text>
</comment>
<keyword evidence="1" id="KW-0175">Coiled coil</keyword>